<evidence type="ECO:0000313" key="1">
    <source>
        <dbReference type="EMBL" id="EHC88672.1"/>
    </source>
</evidence>
<name>A0A6C8GY97_SALET</name>
<reference evidence="1 2" key="1">
    <citation type="journal article" date="2011" name="BMC Genomics">
        <title>Genome sequencing reveals diversification of virulence factor content and possible host adaptation in distinct subpopulations of Salmonella enterica.</title>
        <authorList>
            <person name="den Bakker H.C."/>
            <person name="Moreno Switt A.I."/>
            <person name="Govoni G."/>
            <person name="Cummings C.A."/>
            <person name="Ranieri M.L."/>
            <person name="Degoricija L."/>
            <person name="Hoelzer K."/>
            <person name="Rodriguez-Rivera L.D."/>
            <person name="Brown S."/>
            <person name="Bolchacova E."/>
            <person name="Furtado M.R."/>
            <person name="Wiedmann M."/>
        </authorList>
    </citation>
    <scope>NUCLEOTIDE SEQUENCE [LARGE SCALE GENOMIC DNA]</scope>
    <source>
        <strain evidence="1 2">R8-3404</strain>
    </source>
</reference>
<protein>
    <submittedName>
        <fullName evidence="1">Uncharacterized protein</fullName>
    </submittedName>
</protein>
<comment type="caution">
    <text evidence="1">The sequence shown here is derived from an EMBL/GenBank/DDBJ whole genome shotgun (WGS) entry which is preliminary data.</text>
</comment>
<dbReference type="Proteomes" id="UP000003915">
    <property type="component" value="Unassembled WGS sequence"/>
</dbReference>
<feature type="non-terminal residue" evidence="1">
    <location>
        <position position="49"/>
    </location>
</feature>
<organism evidence="1 2">
    <name type="scientific">Salmonella enterica subsp. enterica serovar Uganda str. R8-3404</name>
    <dbReference type="NCBI Taxonomy" id="913083"/>
    <lineage>
        <taxon>Bacteria</taxon>
        <taxon>Pseudomonadati</taxon>
        <taxon>Pseudomonadota</taxon>
        <taxon>Gammaproteobacteria</taxon>
        <taxon>Enterobacterales</taxon>
        <taxon>Enterobacteriaceae</taxon>
        <taxon>Salmonella</taxon>
    </lineage>
</organism>
<evidence type="ECO:0000313" key="2">
    <source>
        <dbReference type="Proteomes" id="UP000003915"/>
    </source>
</evidence>
<dbReference type="EMBL" id="AFCV01001026">
    <property type="protein sequence ID" value="EHC88672.1"/>
    <property type="molecule type" value="Genomic_DNA"/>
</dbReference>
<accession>A0A6C8GY97</accession>
<proteinExistence type="predicted"/>
<dbReference type="AlphaFoldDB" id="A0A6C8GY97"/>
<gene>
    <name evidence="1" type="ORF">LTSEUGA_3995</name>
</gene>
<sequence length="49" mass="5552">MLLPTQSKTSVTKPPHHQVDGAFLMNVMQHTEHQFAPFLLLRGLRGARL</sequence>